<feature type="transmembrane region" description="Helical" evidence="8">
    <location>
        <begin position="349"/>
        <end position="371"/>
    </location>
</feature>
<dbReference type="OrthoDB" id="9808686at2"/>
<evidence type="ECO:0000256" key="1">
    <source>
        <dbReference type="ARBA" id="ARBA00004651"/>
    </source>
</evidence>
<keyword evidence="7 8" id="KW-0472">Membrane</keyword>
<evidence type="ECO:0000256" key="7">
    <source>
        <dbReference type="ARBA" id="ARBA00023136"/>
    </source>
</evidence>
<feature type="domain" description="ABC transmembrane type-2" evidence="9">
    <location>
        <begin position="136"/>
        <end position="374"/>
    </location>
</feature>
<feature type="transmembrane region" description="Helical" evidence="8">
    <location>
        <begin position="36"/>
        <end position="54"/>
    </location>
</feature>
<feature type="transmembrane region" description="Helical" evidence="8">
    <location>
        <begin position="292"/>
        <end position="314"/>
    </location>
</feature>
<dbReference type="PANTHER" id="PTHR30294">
    <property type="entry name" value="MEMBRANE COMPONENT OF ABC TRANSPORTER YHHJ-RELATED"/>
    <property type="match status" value="1"/>
</dbReference>
<dbReference type="Proteomes" id="UP000266091">
    <property type="component" value="Unassembled WGS sequence"/>
</dbReference>
<accession>A0A388SDT3</accession>
<keyword evidence="11" id="KW-1185">Reference proteome</keyword>
<dbReference type="InterPro" id="IPR047817">
    <property type="entry name" value="ABC2_TM_bact-type"/>
</dbReference>
<evidence type="ECO:0000313" key="10">
    <source>
        <dbReference type="EMBL" id="GBO94522.1"/>
    </source>
</evidence>
<evidence type="ECO:0000259" key="9">
    <source>
        <dbReference type="PROSITE" id="PS51012"/>
    </source>
</evidence>
<dbReference type="InterPro" id="IPR013525">
    <property type="entry name" value="ABC2_TM"/>
</dbReference>
<protein>
    <submittedName>
        <fullName evidence="10">Transport permease protein</fullName>
    </submittedName>
</protein>
<dbReference type="Gene3D" id="3.40.1710.10">
    <property type="entry name" value="abc type-2 transporter like domain"/>
    <property type="match status" value="1"/>
</dbReference>
<accession>A0A401LIC3</accession>
<keyword evidence="5 8" id="KW-0812">Transmembrane</keyword>
<comment type="similarity">
    <text evidence="2">Belongs to the ABC-2 integral membrane protein family.</text>
</comment>
<feature type="transmembrane region" description="Helical" evidence="8">
    <location>
        <begin position="263"/>
        <end position="285"/>
    </location>
</feature>
<reference evidence="10 11" key="1">
    <citation type="journal article" date="2018" name="Int. J. Syst. Evol. Microbiol.">
        <title>Mesosutterella multiformis gen. nov., sp. nov., a member of the family Sutterellaceae and Sutterella megalosphaeroides sp. nov., isolated from human faeces.</title>
        <authorList>
            <person name="Sakamoto M."/>
            <person name="Ikeyama N."/>
            <person name="Kunihiro T."/>
            <person name="Iino T."/>
            <person name="Yuki M."/>
            <person name="Ohkuma M."/>
        </authorList>
    </citation>
    <scope>NUCLEOTIDE SEQUENCE [LARGE SCALE GENOMIC DNA]</scope>
    <source>
        <strain evidence="10 11">4NBBH2</strain>
    </source>
</reference>
<evidence type="ECO:0000256" key="8">
    <source>
        <dbReference type="SAM" id="Phobius"/>
    </source>
</evidence>
<dbReference type="AlphaFoldDB" id="A0A388SDT3"/>
<dbReference type="PROSITE" id="PS51012">
    <property type="entry name" value="ABC_TM2"/>
    <property type="match status" value="1"/>
</dbReference>
<dbReference type="GO" id="GO:0140359">
    <property type="term" value="F:ABC-type transporter activity"/>
    <property type="evidence" value="ECO:0007669"/>
    <property type="project" value="InterPro"/>
</dbReference>
<keyword evidence="4" id="KW-1003">Cell membrane</keyword>
<proteinExistence type="inferred from homology"/>
<dbReference type="EMBL" id="BGZJ01000002">
    <property type="protein sequence ID" value="GBO94522.1"/>
    <property type="molecule type" value="Genomic_DNA"/>
</dbReference>
<comment type="subcellular location">
    <subcellularLocation>
        <location evidence="1">Cell membrane</location>
        <topology evidence="1">Multi-pass membrane protein</topology>
    </subcellularLocation>
</comment>
<name>A0A388SDT3_9BURK</name>
<dbReference type="GO" id="GO:0005886">
    <property type="term" value="C:plasma membrane"/>
    <property type="evidence" value="ECO:0007669"/>
    <property type="project" value="UniProtKB-SubCell"/>
</dbReference>
<feature type="transmembrane region" description="Helical" evidence="8">
    <location>
        <begin position="181"/>
        <end position="205"/>
    </location>
</feature>
<dbReference type="Pfam" id="PF12698">
    <property type="entry name" value="ABC2_membrane_3"/>
    <property type="match status" value="1"/>
</dbReference>
<evidence type="ECO:0000256" key="3">
    <source>
        <dbReference type="ARBA" id="ARBA00022448"/>
    </source>
</evidence>
<keyword evidence="6 8" id="KW-1133">Transmembrane helix</keyword>
<organism evidence="10 11">
    <name type="scientific">Mesosutterella multiformis</name>
    <dbReference type="NCBI Taxonomy" id="2259133"/>
    <lineage>
        <taxon>Bacteria</taxon>
        <taxon>Pseudomonadati</taxon>
        <taxon>Pseudomonadota</taxon>
        <taxon>Betaproteobacteria</taxon>
        <taxon>Burkholderiales</taxon>
        <taxon>Sutterellaceae</taxon>
        <taxon>Mesosutterella</taxon>
    </lineage>
</organism>
<evidence type="ECO:0000256" key="4">
    <source>
        <dbReference type="ARBA" id="ARBA00022475"/>
    </source>
</evidence>
<dbReference type="RefSeq" id="WP_116270775.1">
    <property type="nucleotide sequence ID" value="NZ_BGZJ01000002.1"/>
</dbReference>
<gene>
    <name evidence="10" type="ORF">MESMUL_18760</name>
</gene>
<dbReference type="InterPro" id="IPR051449">
    <property type="entry name" value="ABC-2_transporter_component"/>
</dbReference>
<keyword evidence="3" id="KW-0813">Transport</keyword>
<sequence length="376" mass="41136">MKTQRFNSLIIWFSQVRALIRKELLVLMKDPVSRSILIAPVIIQAFLFGYAASFDLRYVPYAVMDSCNCKASTELLTHLDSTGMFIRAMTLTSQSQIEDAVVTGKVVAAINIPSDFAAKLSSGQTAPVELILDGRNSMTASLAGAYISSIAANYGASITGQTSAVSVDTRSWYNPTLDSRWNILIALIASLSLLQTMMMAAFSVARERERGTFDQLLVTPLTPPQILVGKAVPSIIIGIAQSTLIFLIVQFWFGIHIVGSVGLLYLGLLFFNIAAVGIGLSISALCTNMQQAMLWSFLLIVPFVLLSGFVSPIANMAVGVRYLTYLNPLRFGLEIVKRVYLEGAVLGDIWMEFIPLTLMAAVCLPIAGWLFRHKLY</sequence>
<comment type="caution">
    <text evidence="10">The sequence shown here is derived from an EMBL/GenBank/DDBJ whole genome shotgun (WGS) entry which is preliminary data.</text>
</comment>
<evidence type="ECO:0000313" key="11">
    <source>
        <dbReference type="Proteomes" id="UP000266091"/>
    </source>
</evidence>
<feature type="transmembrane region" description="Helical" evidence="8">
    <location>
        <begin position="235"/>
        <end position="257"/>
    </location>
</feature>
<evidence type="ECO:0000256" key="5">
    <source>
        <dbReference type="ARBA" id="ARBA00022692"/>
    </source>
</evidence>
<dbReference type="PANTHER" id="PTHR30294:SF44">
    <property type="entry name" value="MULTIDRUG ABC TRANSPORTER PERMEASE YBHR-RELATED"/>
    <property type="match status" value="1"/>
</dbReference>
<evidence type="ECO:0000256" key="2">
    <source>
        <dbReference type="ARBA" id="ARBA00007783"/>
    </source>
</evidence>
<evidence type="ECO:0000256" key="6">
    <source>
        <dbReference type="ARBA" id="ARBA00022989"/>
    </source>
</evidence>